<organism evidence="1 2">
    <name type="scientific">Trifolium pratense</name>
    <name type="common">Red clover</name>
    <dbReference type="NCBI Taxonomy" id="57577"/>
    <lineage>
        <taxon>Eukaryota</taxon>
        <taxon>Viridiplantae</taxon>
        <taxon>Streptophyta</taxon>
        <taxon>Embryophyta</taxon>
        <taxon>Tracheophyta</taxon>
        <taxon>Spermatophyta</taxon>
        <taxon>Magnoliopsida</taxon>
        <taxon>eudicotyledons</taxon>
        <taxon>Gunneridae</taxon>
        <taxon>Pentapetalae</taxon>
        <taxon>rosids</taxon>
        <taxon>fabids</taxon>
        <taxon>Fabales</taxon>
        <taxon>Fabaceae</taxon>
        <taxon>Papilionoideae</taxon>
        <taxon>50 kb inversion clade</taxon>
        <taxon>NPAAA clade</taxon>
        <taxon>Hologalegina</taxon>
        <taxon>IRL clade</taxon>
        <taxon>Trifolieae</taxon>
        <taxon>Trifolium</taxon>
    </lineage>
</organism>
<protein>
    <submittedName>
        <fullName evidence="1">Uncharacterized protein</fullName>
    </submittedName>
</protein>
<comment type="caution">
    <text evidence="1">The sequence shown here is derived from an EMBL/GenBank/DDBJ whole genome shotgun (WGS) entry which is preliminary data.</text>
</comment>
<evidence type="ECO:0000313" key="2">
    <source>
        <dbReference type="Proteomes" id="UP001177021"/>
    </source>
</evidence>
<dbReference type="EMBL" id="CASHSV030000513">
    <property type="protein sequence ID" value="CAJ2666861.1"/>
    <property type="molecule type" value="Genomic_DNA"/>
</dbReference>
<accession>A0ACB0LC68</accession>
<name>A0ACB0LC68_TRIPR</name>
<gene>
    <name evidence="1" type="ORF">MILVUS5_LOCUS31596</name>
</gene>
<evidence type="ECO:0000313" key="1">
    <source>
        <dbReference type="EMBL" id="CAJ2666861.1"/>
    </source>
</evidence>
<reference evidence="1" key="1">
    <citation type="submission" date="2023-10" db="EMBL/GenBank/DDBJ databases">
        <authorList>
            <person name="Rodriguez Cubillos JULIANA M."/>
            <person name="De Vega J."/>
        </authorList>
    </citation>
    <scope>NUCLEOTIDE SEQUENCE</scope>
</reference>
<sequence>MKSSMASEKILWIFAFSAVIVHLHLCKVPSVLAGDIVHDDSTPKKPGCENQFVLVKVQTWVNGVEDAEFVGVGARFGRTIVSKEKNARHTRLILSDPRDCCSPPKNKIVGDVIMVDRGNCTFTKKANSAQNANASAILIINNQKELYKMVCDPDETDLNIHIPAVMLPQDAGTRLETMLMSTSSVSVQLYSPRRPAVDVAEVFLWLMAVLTILCASYWSAWRAREAAVEQDKLLKDASDDIPNIKDEGVSGIVNMNAKAAVLFVLVASCFLFMLYKLMSSWFIELLVVLFCIGGIEGLQTCLVAVLSRWFKNASESYIKLPFIGAVSYLTLAVTPFCITFAVFWAVYRDKSFAWIGQDILGIALIITVLQIVHVPNLKVGTVLLSCSLLYDLFWVFVSKRFFNESVMIVVARGDRSGEDGIPMLLKFPRLYDPWGGYSIIGFGDILLPGMLVAFSLRYDWLAKKSLVSGYFLWAMFAYGFGLLITYVALNLMDGHGQPALLYIVPFTLGTILALGRKRGELKILWTNGEPERFCPHVRLQHSEESSPE</sequence>
<keyword evidence="2" id="KW-1185">Reference proteome</keyword>
<dbReference type="Proteomes" id="UP001177021">
    <property type="component" value="Unassembled WGS sequence"/>
</dbReference>
<proteinExistence type="predicted"/>